<dbReference type="AlphaFoldDB" id="A0A6A6E765"/>
<accession>A0A6A6E765</accession>
<evidence type="ECO:0000256" key="1">
    <source>
        <dbReference type="ARBA" id="ARBA00022737"/>
    </source>
</evidence>
<protein>
    <recommendedName>
        <fullName evidence="2">Nephrocystin 3-like N-terminal domain-containing protein</fullName>
    </recommendedName>
</protein>
<feature type="non-terminal residue" evidence="3">
    <location>
        <position position="1"/>
    </location>
</feature>
<sequence length="98" mass="11102">KLVQTITSQLAQRCAAFKSFLVKAISNDEGISGRTLKDQWNELVLQPLSKLEAGPPQNPLLLVINALDECEKESDVRLVLQPLSDFRRLGRLHYRVFI</sequence>
<dbReference type="InterPro" id="IPR056884">
    <property type="entry name" value="NPHP3-like_N"/>
</dbReference>
<name>A0A6A6E765_9PEZI</name>
<dbReference type="Pfam" id="PF24883">
    <property type="entry name" value="NPHP3_N"/>
    <property type="match status" value="1"/>
</dbReference>
<feature type="non-terminal residue" evidence="3">
    <location>
        <position position="98"/>
    </location>
</feature>
<evidence type="ECO:0000313" key="4">
    <source>
        <dbReference type="Proteomes" id="UP000800200"/>
    </source>
</evidence>
<organism evidence="3 4">
    <name type="scientific">Zopfia rhizophila CBS 207.26</name>
    <dbReference type="NCBI Taxonomy" id="1314779"/>
    <lineage>
        <taxon>Eukaryota</taxon>
        <taxon>Fungi</taxon>
        <taxon>Dikarya</taxon>
        <taxon>Ascomycota</taxon>
        <taxon>Pezizomycotina</taxon>
        <taxon>Dothideomycetes</taxon>
        <taxon>Dothideomycetes incertae sedis</taxon>
        <taxon>Zopfiaceae</taxon>
        <taxon>Zopfia</taxon>
    </lineage>
</organism>
<dbReference type="Proteomes" id="UP000800200">
    <property type="component" value="Unassembled WGS sequence"/>
</dbReference>
<feature type="domain" description="Nephrocystin 3-like N-terminal" evidence="2">
    <location>
        <begin position="2"/>
        <end position="97"/>
    </location>
</feature>
<dbReference type="EMBL" id="ML994626">
    <property type="protein sequence ID" value="KAF2187654.1"/>
    <property type="molecule type" value="Genomic_DNA"/>
</dbReference>
<dbReference type="OrthoDB" id="674604at2759"/>
<keyword evidence="1" id="KW-0677">Repeat</keyword>
<evidence type="ECO:0000313" key="3">
    <source>
        <dbReference type="EMBL" id="KAF2187654.1"/>
    </source>
</evidence>
<reference evidence="3" key="1">
    <citation type="journal article" date="2020" name="Stud. Mycol.">
        <title>101 Dothideomycetes genomes: a test case for predicting lifestyles and emergence of pathogens.</title>
        <authorList>
            <person name="Haridas S."/>
            <person name="Albert R."/>
            <person name="Binder M."/>
            <person name="Bloem J."/>
            <person name="Labutti K."/>
            <person name="Salamov A."/>
            <person name="Andreopoulos B."/>
            <person name="Baker S."/>
            <person name="Barry K."/>
            <person name="Bills G."/>
            <person name="Bluhm B."/>
            <person name="Cannon C."/>
            <person name="Castanera R."/>
            <person name="Culley D."/>
            <person name="Daum C."/>
            <person name="Ezra D."/>
            <person name="Gonzalez J."/>
            <person name="Henrissat B."/>
            <person name="Kuo A."/>
            <person name="Liang C."/>
            <person name="Lipzen A."/>
            <person name="Lutzoni F."/>
            <person name="Magnuson J."/>
            <person name="Mondo S."/>
            <person name="Nolan M."/>
            <person name="Ohm R."/>
            <person name="Pangilinan J."/>
            <person name="Park H.-J."/>
            <person name="Ramirez L."/>
            <person name="Alfaro M."/>
            <person name="Sun H."/>
            <person name="Tritt A."/>
            <person name="Yoshinaga Y."/>
            <person name="Zwiers L.-H."/>
            <person name="Turgeon B."/>
            <person name="Goodwin S."/>
            <person name="Spatafora J."/>
            <person name="Crous P."/>
            <person name="Grigoriev I."/>
        </authorList>
    </citation>
    <scope>NUCLEOTIDE SEQUENCE</scope>
    <source>
        <strain evidence="3">CBS 207.26</strain>
    </source>
</reference>
<proteinExistence type="predicted"/>
<keyword evidence="4" id="KW-1185">Reference proteome</keyword>
<evidence type="ECO:0000259" key="2">
    <source>
        <dbReference type="Pfam" id="PF24883"/>
    </source>
</evidence>
<gene>
    <name evidence="3" type="ORF">K469DRAFT_540708</name>
</gene>